<evidence type="ECO:0000313" key="6">
    <source>
        <dbReference type="Proteomes" id="UP000178666"/>
    </source>
</evidence>
<feature type="compositionally biased region" description="Basic and acidic residues" evidence="1">
    <location>
        <begin position="167"/>
        <end position="183"/>
    </location>
</feature>
<keyword evidence="2" id="KW-0472">Membrane</keyword>
<protein>
    <submittedName>
        <fullName evidence="3">Uncharacterized protein</fullName>
    </submittedName>
</protein>
<proteinExistence type="predicted"/>
<evidence type="ECO:0000313" key="4">
    <source>
        <dbReference type="EMBL" id="AOZ46477.1"/>
    </source>
</evidence>
<feature type="compositionally biased region" description="Low complexity" evidence="1">
    <location>
        <begin position="78"/>
        <end position="88"/>
    </location>
</feature>
<reference evidence="4 6" key="1">
    <citation type="journal article" date="2016" name="Plant Dis.">
        <title>Improved production of propionic acid using genome shuffling.</title>
        <authorList>
            <person name="Luna-Flores C.H."/>
            <person name="Palfreyman R.W."/>
            <person name="Kromer J.O."/>
            <person name="Nielsen L.K."/>
            <person name="Marcellin E."/>
        </authorList>
    </citation>
    <scope>NUCLEOTIDE SEQUENCE [LARGE SCALE GENOMIC DNA]</scope>
    <source>
        <strain evidence="4 6">F3E8</strain>
    </source>
</reference>
<accession>A0AAC8YFG4</accession>
<sequence length="611" mass="63363">MPSGQGEQAPQGRRDEGDDTSAGTPSSASSGSPATSGSPTISSADDAQSPTGSGSSAPRRGFLPDDEEGPVFEEKPFRTPARSAVTPTTPVPPPPADAQGSANPAPDSPTEDASSSAASPAVALEGSDPDATFRRPAGEAQTHRSRRQRSWRSEEPAATRASSEQSAPEKEAASRRNGSDGDELVVDRSPFRHWWTWAVVAVLLGAIVFVAVSRLGGRTPVAGPTASSAGGSTVTPIPQTSLMDVKDAASIDANAQWRVDNTVSQVPSDATDGVSCIVRDTGHPNPVSTWQRTFSTTTKTSTAALHRVDGYADEATAKTAYKVEAASLASCDSVPTHIVSASSFTGLGDESVSLTIAYQGAKTQYRTVVLARFGREIQAVDAANYDTPIAAENAGKAMAGAASRSCDLVGGTCPASVSAKNTVPPVAGDAGWPVTSDFPRITPDQGEWRQTAEANVSSKGTQCEGLTLATAAGPSERRQRTYLLYQDSSAPQGFGVDQLRFRFSDAKGSAAFTKKIGDSIAGCAKSLKTAKISNGKTFTGIGEGNVAISGRSFIVTQDTGSGQSAIYQVAVASAGDKAVYLLANVSTSYRFTDDDWSQLTVRAAQRATQIR</sequence>
<dbReference type="EMBL" id="CP014352">
    <property type="protein sequence ID" value="AMS04997.1"/>
    <property type="molecule type" value="Genomic_DNA"/>
</dbReference>
<dbReference type="AlphaFoldDB" id="A0AAC8YFG4"/>
<feature type="compositionally biased region" description="Polar residues" evidence="1">
    <location>
        <begin position="45"/>
        <end position="56"/>
    </location>
</feature>
<evidence type="ECO:0000256" key="2">
    <source>
        <dbReference type="SAM" id="Phobius"/>
    </source>
</evidence>
<organism evidence="3 5">
    <name type="scientific">Acidipropionibacterium acidipropionici</name>
    <dbReference type="NCBI Taxonomy" id="1748"/>
    <lineage>
        <taxon>Bacteria</taxon>
        <taxon>Bacillati</taxon>
        <taxon>Actinomycetota</taxon>
        <taxon>Actinomycetes</taxon>
        <taxon>Propionibacteriales</taxon>
        <taxon>Propionibacteriaceae</taxon>
        <taxon>Acidipropionibacterium</taxon>
    </lineage>
</organism>
<keyword evidence="2" id="KW-0812">Transmembrane</keyword>
<keyword evidence="2" id="KW-1133">Transmembrane helix</keyword>
<dbReference type="EMBL" id="CP015970">
    <property type="protein sequence ID" value="AOZ46477.1"/>
    <property type="molecule type" value="Genomic_DNA"/>
</dbReference>
<dbReference type="Proteomes" id="UP000075221">
    <property type="component" value="Chromosome"/>
</dbReference>
<feature type="compositionally biased region" description="Low complexity" evidence="1">
    <location>
        <begin position="111"/>
        <end position="121"/>
    </location>
</feature>
<gene>
    <name evidence="4" type="ORF">A8L58_06955</name>
    <name evidence="3" type="ORF">AXH35_05490</name>
</gene>
<keyword evidence="6" id="KW-1185">Reference proteome</keyword>
<evidence type="ECO:0000313" key="3">
    <source>
        <dbReference type="EMBL" id="AMS04997.1"/>
    </source>
</evidence>
<name>A0AAC8YFG4_9ACTN</name>
<evidence type="ECO:0000256" key="1">
    <source>
        <dbReference type="SAM" id="MobiDB-lite"/>
    </source>
</evidence>
<reference evidence="3 5" key="2">
    <citation type="submission" date="2016-02" db="EMBL/GenBank/DDBJ databases">
        <title>Complete Genome Sequence of Propionibacterium acidipropionici ATCC 55737.</title>
        <authorList>
            <person name="Luna Flores C.H."/>
            <person name="Nielsen L.K."/>
            <person name="Marcellin E."/>
        </authorList>
    </citation>
    <scope>NUCLEOTIDE SEQUENCE [LARGE SCALE GENOMIC DNA]</scope>
    <source>
        <strain evidence="3 5">ATCC 55737</strain>
    </source>
</reference>
<dbReference type="Proteomes" id="UP000178666">
    <property type="component" value="Chromosome"/>
</dbReference>
<evidence type="ECO:0000313" key="5">
    <source>
        <dbReference type="Proteomes" id="UP000075221"/>
    </source>
</evidence>
<feature type="transmembrane region" description="Helical" evidence="2">
    <location>
        <begin position="194"/>
        <end position="212"/>
    </location>
</feature>
<feature type="compositionally biased region" description="Low complexity" evidence="1">
    <location>
        <begin position="20"/>
        <end position="44"/>
    </location>
</feature>
<feature type="region of interest" description="Disordered" evidence="1">
    <location>
        <begin position="1"/>
        <end position="183"/>
    </location>
</feature>
<dbReference type="OMA" id="RMCANAD"/>